<evidence type="ECO:0000256" key="2">
    <source>
        <dbReference type="ARBA" id="ARBA00022840"/>
    </source>
</evidence>
<dbReference type="OrthoDB" id="9765468at2"/>
<dbReference type="Pfam" id="PF01326">
    <property type="entry name" value="PPDK_N"/>
    <property type="match status" value="1"/>
</dbReference>
<accession>A6FXJ9</accession>
<dbReference type="Pfam" id="PF00391">
    <property type="entry name" value="PEP-utilizers"/>
    <property type="match status" value="1"/>
</dbReference>
<name>A6FXJ9_9BACT</name>
<evidence type="ECO:0000313" key="6">
    <source>
        <dbReference type="Proteomes" id="UP000005801"/>
    </source>
</evidence>
<keyword evidence="1" id="KW-0547">Nucleotide-binding</keyword>
<dbReference type="InterPro" id="IPR051549">
    <property type="entry name" value="PEP_Utilizing_Enz"/>
</dbReference>
<comment type="caution">
    <text evidence="5">The sequence shown here is derived from an EMBL/GenBank/DDBJ whole genome shotgun (WGS) entry which is preliminary data.</text>
</comment>
<dbReference type="GO" id="GO:0016301">
    <property type="term" value="F:kinase activity"/>
    <property type="evidence" value="ECO:0007669"/>
    <property type="project" value="InterPro"/>
</dbReference>
<dbReference type="SUPFAM" id="SSF52009">
    <property type="entry name" value="Phosphohistidine domain"/>
    <property type="match status" value="1"/>
</dbReference>
<dbReference type="eggNOG" id="COG3848">
    <property type="taxonomic scope" value="Bacteria"/>
</dbReference>
<dbReference type="InterPro" id="IPR036637">
    <property type="entry name" value="Phosphohistidine_dom_sf"/>
</dbReference>
<dbReference type="InterPro" id="IPR002192">
    <property type="entry name" value="PPDK_AMP/ATP-bd"/>
</dbReference>
<dbReference type="InterPro" id="IPR008279">
    <property type="entry name" value="PEP-util_enz_mobile_dom"/>
</dbReference>
<keyword evidence="6" id="KW-1185">Reference proteome</keyword>
<dbReference type="EMBL" id="ABCS01000002">
    <property type="protein sequence ID" value="EDM81587.1"/>
    <property type="molecule type" value="Genomic_DNA"/>
</dbReference>
<reference evidence="5 6" key="1">
    <citation type="submission" date="2007-06" db="EMBL/GenBank/DDBJ databases">
        <authorList>
            <person name="Shimkets L."/>
            <person name="Ferriera S."/>
            <person name="Johnson J."/>
            <person name="Kravitz S."/>
            <person name="Beeson K."/>
            <person name="Sutton G."/>
            <person name="Rogers Y.-H."/>
            <person name="Friedman R."/>
            <person name="Frazier M."/>
            <person name="Venter J.C."/>
        </authorList>
    </citation>
    <scope>NUCLEOTIDE SEQUENCE [LARGE SCALE GENOMIC DNA]</scope>
    <source>
        <strain evidence="5 6">SIR-1</strain>
    </source>
</reference>
<evidence type="ECO:0000259" key="3">
    <source>
        <dbReference type="Pfam" id="PF00391"/>
    </source>
</evidence>
<gene>
    <name evidence="5" type="ORF">PPSIR1_21759</name>
</gene>
<protein>
    <submittedName>
        <fullName evidence="5">Phosphoenolpyruvate synthase</fullName>
    </submittedName>
</protein>
<keyword evidence="5" id="KW-0670">Pyruvate</keyword>
<dbReference type="Gene3D" id="3.50.30.10">
    <property type="entry name" value="Phosphohistidine domain"/>
    <property type="match status" value="1"/>
</dbReference>
<evidence type="ECO:0000256" key="1">
    <source>
        <dbReference type="ARBA" id="ARBA00022741"/>
    </source>
</evidence>
<dbReference type="RefSeq" id="WP_006969198.1">
    <property type="nucleotide sequence ID" value="NZ_ABCS01000002.1"/>
</dbReference>
<feature type="domain" description="PEP-utilising enzyme mobile" evidence="3">
    <location>
        <begin position="821"/>
        <end position="891"/>
    </location>
</feature>
<keyword evidence="2" id="KW-0067">ATP-binding</keyword>
<dbReference type="SUPFAM" id="SSF56059">
    <property type="entry name" value="Glutathione synthetase ATP-binding domain-like"/>
    <property type="match status" value="1"/>
</dbReference>
<evidence type="ECO:0000259" key="4">
    <source>
        <dbReference type="Pfam" id="PF01326"/>
    </source>
</evidence>
<dbReference type="PANTHER" id="PTHR43615:SF1">
    <property type="entry name" value="PPDK_N DOMAIN-CONTAINING PROTEIN"/>
    <property type="match status" value="1"/>
</dbReference>
<dbReference type="Gene3D" id="3.30.470.20">
    <property type="entry name" value="ATP-grasp fold, B domain"/>
    <property type="match status" value="1"/>
</dbReference>
<dbReference type="FunFam" id="3.30.1490.20:FF:000010">
    <property type="entry name" value="Phosphoenolpyruvate synthase"/>
    <property type="match status" value="1"/>
</dbReference>
<dbReference type="InterPro" id="IPR013815">
    <property type="entry name" value="ATP_grasp_subdomain_1"/>
</dbReference>
<dbReference type="STRING" id="391625.PPSIR1_21759"/>
<dbReference type="PANTHER" id="PTHR43615">
    <property type="entry name" value="PHOSPHOENOLPYRUVATE SYNTHASE-RELATED"/>
    <property type="match status" value="1"/>
</dbReference>
<organism evidence="5 6">
    <name type="scientific">Plesiocystis pacifica SIR-1</name>
    <dbReference type="NCBI Taxonomy" id="391625"/>
    <lineage>
        <taxon>Bacteria</taxon>
        <taxon>Pseudomonadati</taxon>
        <taxon>Myxococcota</taxon>
        <taxon>Polyangia</taxon>
        <taxon>Nannocystales</taxon>
        <taxon>Nannocystaceae</taxon>
        <taxon>Plesiocystis</taxon>
    </lineage>
</organism>
<dbReference type="AlphaFoldDB" id="A6FXJ9"/>
<proteinExistence type="predicted"/>
<sequence>MVELVLPFTSIGPADLPRVGGKGAKLGELHRAGMAVPPGFCVTTAAFAQFFTAANAQALTEALDAIDPRAADELDQVRTLGAQLRAHLEAAPIPEPVEAAIREGLAAATSADTLGPGPAWAVRSSATLEDLAEASFAGQHDTYLGVRGVEELLDRVRACWASAFTDRAITYRRQHGFRSAQVELCVVIQRMVAAEVSGVAFSADPLGGHRRVASIDATWGLGEALVSGLVEPDNYRLDRDAGALLEHRVGAKAMAITMTATGTATHDLPEARRQQRALDDAQLALLLALLDAVEAHYGEPQDIEWCFEAGALYLVQARPITTLYPIPEVFGADAPPPDVGERLYISFNHLQVMTDTIRPLGMDTLRYLFPLGKARDEDPSTVFRRAGGRLFIDLTPALLRPAMGARLLRGLTLADPKMAAIAQEVAGRGGFERPAGRTKRPIRPLLRRIVLPVLRQLVPNLLWRDPVRLRAWFEDSVEALAQQWQRELSAPGDAQARLAAIRAFLQRGLAHALRNYFPVLITGVLSWKLIQRLTGGDPRAEALSRGLEGNVTTQMDLELADLADLAREHPELRARIHDQPELLLDPGALAELSGGPGLAEAWARFIERYGHRAIGEIDITRQRWSETPDSLLASLSGMLLDTSTESPGQHRRQHELAARSAEEAAAGLLADSRGLRRRLIRHLLPRARMGLAVREHPKFLLMRGLGAAREGLVEIAAELVARGQLDAPEDLWWLEYGEIEAGLGAGVQTPPLRQRVAERRTAYAAHAHLRPPRVILSTGEVPRLQPRGDLPPNTLEGVSASLGVIEGTARVVLDPTRERLEPGEILVAPFTDPGWTPLFVHAAGLVMEVGGLMTHGSVVAREYGLPAVVGVDDCTTKIRSGQRLRLDGDQGLVTILDDPGPPTSVG</sequence>
<feature type="domain" description="Pyruvate phosphate dikinase AMP/ATP-binding" evidence="4">
    <location>
        <begin position="17"/>
        <end position="323"/>
    </location>
</feature>
<evidence type="ECO:0000313" key="5">
    <source>
        <dbReference type="EMBL" id="EDM81587.1"/>
    </source>
</evidence>
<dbReference type="Proteomes" id="UP000005801">
    <property type="component" value="Unassembled WGS sequence"/>
</dbReference>
<dbReference type="Gene3D" id="3.30.1490.20">
    <property type="entry name" value="ATP-grasp fold, A domain"/>
    <property type="match status" value="1"/>
</dbReference>
<dbReference type="eggNOG" id="COG0574">
    <property type="taxonomic scope" value="Bacteria"/>
</dbReference>
<dbReference type="GO" id="GO:0005524">
    <property type="term" value="F:ATP binding"/>
    <property type="evidence" value="ECO:0007669"/>
    <property type="project" value="UniProtKB-KW"/>
</dbReference>